<dbReference type="Proteomes" id="UP000222564">
    <property type="component" value="Unassembled WGS sequence"/>
</dbReference>
<gene>
    <name evidence="1" type="ORF">P378_09270</name>
</gene>
<dbReference type="OrthoDB" id="3637315at2"/>
<dbReference type="RefSeq" id="WP_099082899.1">
    <property type="nucleotide sequence ID" value="NZ_AWQQ01000047.1"/>
</dbReference>
<reference evidence="1 2" key="1">
    <citation type="submission" date="2013-09" db="EMBL/GenBank/DDBJ databases">
        <title>Biodegradation of hydrocarbons in the deep terrestrial subsurface : characterization of a microbial consortium composed of two Desulfotomaculum species originating from a deep geological formation.</title>
        <authorList>
            <person name="Aullo T."/>
            <person name="Berlendis S."/>
            <person name="Lascourreges J.-F."/>
            <person name="Dessort D."/>
            <person name="Saint-Laurent S."/>
            <person name="Schraauwers B."/>
            <person name="Mas J."/>
            <person name="Magot M."/>
            <person name="Ranchou-Peyruse A."/>
        </authorList>
    </citation>
    <scope>NUCLEOTIDE SEQUENCE [LARGE SCALE GENOMIC DNA]</scope>
    <source>
        <strain evidence="1 2">Bs107</strain>
    </source>
</reference>
<dbReference type="EMBL" id="AWQQ01000047">
    <property type="protein sequence ID" value="PHJ38667.1"/>
    <property type="molecule type" value="Genomic_DNA"/>
</dbReference>
<dbReference type="Pfam" id="PF20290">
    <property type="entry name" value="MC4"/>
    <property type="match status" value="1"/>
</dbReference>
<organism evidence="1 2">
    <name type="scientific">Desulforamulus profundi</name>
    <dbReference type="NCBI Taxonomy" id="1383067"/>
    <lineage>
        <taxon>Bacteria</taxon>
        <taxon>Bacillati</taxon>
        <taxon>Bacillota</taxon>
        <taxon>Clostridia</taxon>
        <taxon>Eubacteriales</taxon>
        <taxon>Peptococcaceae</taxon>
        <taxon>Desulforamulus</taxon>
    </lineage>
</organism>
<evidence type="ECO:0000313" key="2">
    <source>
        <dbReference type="Proteomes" id="UP000222564"/>
    </source>
</evidence>
<evidence type="ECO:0000313" key="1">
    <source>
        <dbReference type="EMBL" id="PHJ38667.1"/>
    </source>
</evidence>
<dbReference type="InterPro" id="IPR036388">
    <property type="entry name" value="WH-like_DNA-bd_sf"/>
</dbReference>
<comment type="caution">
    <text evidence="1">The sequence shown here is derived from an EMBL/GenBank/DDBJ whole genome shotgun (WGS) entry which is preliminary data.</text>
</comment>
<proteinExistence type="predicted"/>
<protein>
    <submittedName>
        <fullName evidence="1">Uncharacterized protein</fullName>
    </submittedName>
</protein>
<dbReference type="Gene3D" id="1.10.10.10">
    <property type="entry name" value="Winged helix-like DNA-binding domain superfamily/Winged helix DNA-binding domain"/>
    <property type="match status" value="1"/>
</dbReference>
<sequence>MDYVEVLADLDEQPVLHKSRLLLLLYAFAGENNEGAIEGITKLAKLDFLLRYPTMLKHALEVKGASTRDLSIEDHELYSVESEMVRYRFGPWDHRYRFYLNLLVGEGLIKVISEGRKVIIALTDKGFAFANKLSANSLMQIYTKRAGILKRHFDMTSTNLMNFIYDTFPEIVSLNSGKRIQL</sequence>
<accession>A0A2C6M8Q7</accession>
<dbReference type="InterPro" id="IPR046902">
    <property type="entry name" value="ABC-3C_MC4"/>
</dbReference>
<dbReference type="AlphaFoldDB" id="A0A2C6M8Q7"/>
<name>A0A2C6M8Q7_9FIRM</name>
<keyword evidence="2" id="KW-1185">Reference proteome</keyword>